<sequence length="221" mass="23823">MNIPGLQLPLLFLPLPGHPAVPWGQWKQAFETNMVTSGASELPAGRCKAIRLTCLGMERQQISSLKPVALPSGSTTIATTRPSSEGTTVMGLDAIVALQMQIEGTPLQHLPLTSSPHNYSTENEAADMLSASGQRLYMSPEAYVLSKNRGVSELHAEPVQWKRLAVGRGSGHPSSSLTGAEMTADSCDFTQLVHLKKKEMNLSPKHISYTATITSNSQQMK</sequence>
<accession>A0ACB7T822</accession>
<dbReference type="EMBL" id="CM023490">
    <property type="protein sequence ID" value="KAH6942401.1"/>
    <property type="molecule type" value="Genomic_DNA"/>
</dbReference>
<name>A0ACB7T822_HYAAI</name>
<comment type="caution">
    <text evidence="1">The sequence shown here is derived from an EMBL/GenBank/DDBJ whole genome shotgun (WGS) entry which is preliminary data.</text>
</comment>
<organism evidence="1 2">
    <name type="scientific">Hyalomma asiaticum</name>
    <name type="common">Tick</name>
    <dbReference type="NCBI Taxonomy" id="266040"/>
    <lineage>
        <taxon>Eukaryota</taxon>
        <taxon>Metazoa</taxon>
        <taxon>Ecdysozoa</taxon>
        <taxon>Arthropoda</taxon>
        <taxon>Chelicerata</taxon>
        <taxon>Arachnida</taxon>
        <taxon>Acari</taxon>
        <taxon>Parasitiformes</taxon>
        <taxon>Ixodida</taxon>
        <taxon>Ixodoidea</taxon>
        <taxon>Ixodidae</taxon>
        <taxon>Hyalomminae</taxon>
        <taxon>Hyalomma</taxon>
    </lineage>
</organism>
<protein>
    <submittedName>
        <fullName evidence="1">Uncharacterized protein</fullName>
    </submittedName>
</protein>
<evidence type="ECO:0000313" key="2">
    <source>
        <dbReference type="Proteomes" id="UP000821845"/>
    </source>
</evidence>
<proteinExistence type="predicted"/>
<keyword evidence="2" id="KW-1185">Reference proteome</keyword>
<dbReference type="Proteomes" id="UP000821845">
    <property type="component" value="Chromosome 10"/>
</dbReference>
<reference evidence="1" key="1">
    <citation type="submission" date="2020-05" db="EMBL/GenBank/DDBJ databases">
        <title>Large-scale comparative analyses of tick genomes elucidate their genetic diversity and vector capacities.</title>
        <authorList>
            <person name="Jia N."/>
            <person name="Wang J."/>
            <person name="Shi W."/>
            <person name="Du L."/>
            <person name="Sun Y."/>
            <person name="Zhan W."/>
            <person name="Jiang J."/>
            <person name="Wang Q."/>
            <person name="Zhang B."/>
            <person name="Ji P."/>
            <person name="Sakyi L.B."/>
            <person name="Cui X."/>
            <person name="Yuan T."/>
            <person name="Jiang B."/>
            <person name="Yang W."/>
            <person name="Lam T.T.-Y."/>
            <person name="Chang Q."/>
            <person name="Ding S."/>
            <person name="Wang X."/>
            <person name="Zhu J."/>
            <person name="Ruan X."/>
            <person name="Zhao L."/>
            <person name="Wei J."/>
            <person name="Que T."/>
            <person name="Du C."/>
            <person name="Cheng J."/>
            <person name="Dai P."/>
            <person name="Han X."/>
            <person name="Huang E."/>
            <person name="Gao Y."/>
            <person name="Liu J."/>
            <person name="Shao H."/>
            <person name="Ye R."/>
            <person name="Li L."/>
            <person name="Wei W."/>
            <person name="Wang X."/>
            <person name="Wang C."/>
            <person name="Yang T."/>
            <person name="Huo Q."/>
            <person name="Li W."/>
            <person name="Guo W."/>
            <person name="Chen H."/>
            <person name="Zhou L."/>
            <person name="Ni X."/>
            <person name="Tian J."/>
            <person name="Zhou Y."/>
            <person name="Sheng Y."/>
            <person name="Liu T."/>
            <person name="Pan Y."/>
            <person name="Xia L."/>
            <person name="Li J."/>
            <person name="Zhao F."/>
            <person name="Cao W."/>
        </authorList>
    </citation>
    <scope>NUCLEOTIDE SEQUENCE</scope>
    <source>
        <strain evidence="1">Hyas-2018</strain>
    </source>
</reference>
<evidence type="ECO:0000313" key="1">
    <source>
        <dbReference type="EMBL" id="KAH6942401.1"/>
    </source>
</evidence>
<gene>
    <name evidence="1" type="ORF">HPB50_004550</name>
</gene>